<evidence type="ECO:0000259" key="3">
    <source>
        <dbReference type="Pfam" id="PF21537"/>
    </source>
</evidence>
<dbReference type="PANTHER" id="PTHR40047:SF1">
    <property type="entry name" value="UPF0703 PROTEIN YCGQ"/>
    <property type="match status" value="1"/>
</dbReference>
<dbReference type="EMBL" id="JAUSTZ010000002">
    <property type="protein sequence ID" value="MDQ0224494.1"/>
    <property type="molecule type" value="Genomic_DNA"/>
</dbReference>
<sequence length="315" mass="35846">MGQYDGGRERFHFYIQGIILIGFTLLMLKLVLTGNMTNFIAPRMLPFIYFAIIVFLLLGVIQIWRSGSKKKGNIICDCGEDHFAQSPLRSCLIYFVFITPVITGFLFPDIVLDSSVAMKRGFKSNITNNEQTAAENGNSIQNPEVYVDELDESIGDTISQSSNIPDVPLEHPEGFEIQERPEDFYEQLKQSMLQMDTITLTEENYIAMTTILDQNPEEFVGKEVEMIGFVYREDNFEKNQFVVARFGLSCCVADASVYGTLATVSNAEKYGDDQWVKVKGELTTVTYEDWTLPYVKVSEISSIEQPDEPYVYEKY</sequence>
<dbReference type="Pfam" id="PF09323">
    <property type="entry name" value="DUF1980"/>
    <property type="match status" value="1"/>
</dbReference>
<keyword evidence="1" id="KW-1133">Transmembrane helix</keyword>
<keyword evidence="5" id="KW-1185">Reference proteome</keyword>
<evidence type="ECO:0000256" key="1">
    <source>
        <dbReference type="SAM" id="Phobius"/>
    </source>
</evidence>
<gene>
    <name evidence="4" type="ORF">J2S02_000823</name>
</gene>
<dbReference type="NCBIfam" id="TIGR03943">
    <property type="entry name" value="TIGR03943 family putative permease subunit"/>
    <property type="match status" value="1"/>
</dbReference>
<dbReference type="InterPro" id="IPR048493">
    <property type="entry name" value="DUF1980_N"/>
</dbReference>
<dbReference type="InterPro" id="IPR052955">
    <property type="entry name" value="UPF0703_membrane_permease"/>
</dbReference>
<keyword evidence="1" id="KW-0812">Transmembrane</keyword>
<organism evidence="4 5">
    <name type="scientific">Metabacillus niabensis</name>
    <dbReference type="NCBI Taxonomy" id="324854"/>
    <lineage>
        <taxon>Bacteria</taxon>
        <taxon>Bacillati</taxon>
        <taxon>Bacillota</taxon>
        <taxon>Bacilli</taxon>
        <taxon>Bacillales</taxon>
        <taxon>Bacillaceae</taxon>
        <taxon>Metabacillus</taxon>
    </lineage>
</organism>
<dbReference type="InterPro" id="IPR015402">
    <property type="entry name" value="DUF1980"/>
</dbReference>
<dbReference type="PANTHER" id="PTHR40047">
    <property type="entry name" value="UPF0703 PROTEIN YCGQ"/>
    <property type="match status" value="1"/>
</dbReference>
<keyword evidence="1" id="KW-0472">Membrane</keyword>
<name>A0ABT9YXP0_9BACI</name>
<dbReference type="Proteomes" id="UP001232245">
    <property type="component" value="Unassembled WGS sequence"/>
</dbReference>
<dbReference type="Pfam" id="PF21537">
    <property type="entry name" value="DUF1980_C"/>
    <property type="match status" value="1"/>
</dbReference>
<reference evidence="4 5" key="1">
    <citation type="submission" date="2023-07" db="EMBL/GenBank/DDBJ databases">
        <title>Genomic Encyclopedia of Type Strains, Phase IV (KMG-IV): sequencing the most valuable type-strain genomes for metagenomic binning, comparative biology and taxonomic classification.</title>
        <authorList>
            <person name="Goeker M."/>
        </authorList>
    </citation>
    <scope>NUCLEOTIDE SEQUENCE [LARGE SCALE GENOMIC DNA]</scope>
    <source>
        <strain evidence="4 5">DSM 17723</strain>
    </source>
</reference>
<evidence type="ECO:0000259" key="2">
    <source>
        <dbReference type="Pfam" id="PF09323"/>
    </source>
</evidence>
<feature type="domain" description="DUF1980" evidence="2">
    <location>
        <begin position="15"/>
        <end position="122"/>
    </location>
</feature>
<dbReference type="InterPro" id="IPR048447">
    <property type="entry name" value="DUF1980_C"/>
</dbReference>
<accession>A0ABT9YXP0</accession>
<feature type="transmembrane region" description="Helical" evidence="1">
    <location>
        <begin position="12"/>
        <end position="32"/>
    </location>
</feature>
<evidence type="ECO:0000313" key="5">
    <source>
        <dbReference type="Proteomes" id="UP001232245"/>
    </source>
</evidence>
<protein>
    <submittedName>
        <fullName evidence="4">Membrane protein</fullName>
    </submittedName>
</protein>
<evidence type="ECO:0000313" key="4">
    <source>
        <dbReference type="EMBL" id="MDQ0224494.1"/>
    </source>
</evidence>
<feature type="domain" description="DUF1980" evidence="3">
    <location>
        <begin position="184"/>
        <end position="313"/>
    </location>
</feature>
<proteinExistence type="predicted"/>
<feature type="transmembrane region" description="Helical" evidence="1">
    <location>
        <begin position="44"/>
        <end position="64"/>
    </location>
</feature>
<feature type="transmembrane region" description="Helical" evidence="1">
    <location>
        <begin position="92"/>
        <end position="112"/>
    </location>
</feature>
<dbReference type="RefSeq" id="WP_174880129.1">
    <property type="nucleotide sequence ID" value="NZ_CADEPK010000103.1"/>
</dbReference>
<comment type="caution">
    <text evidence="4">The sequence shown here is derived from an EMBL/GenBank/DDBJ whole genome shotgun (WGS) entry which is preliminary data.</text>
</comment>